<comment type="caution">
    <text evidence="7">The sequence shown here is derived from an EMBL/GenBank/DDBJ whole genome shotgun (WGS) entry which is preliminary data.</text>
</comment>
<keyword evidence="2" id="KW-1003">Cell membrane</keyword>
<dbReference type="Proteomes" id="UP000316096">
    <property type="component" value="Unassembled WGS sequence"/>
</dbReference>
<evidence type="ECO:0000256" key="1">
    <source>
        <dbReference type="ARBA" id="ARBA00004651"/>
    </source>
</evidence>
<name>A0A543CML6_9ACTN</name>
<feature type="transmembrane region" description="Helical" evidence="6">
    <location>
        <begin position="32"/>
        <end position="52"/>
    </location>
</feature>
<evidence type="ECO:0000313" key="8">
    <source>
        <dbReference type="Proteomes" id="UP000316096"/>
    </source>
</evidence>
<keyword evidence="4 6" id="KW-1133">Transmembrane helix</keyword>
<evidence type="ECO:0000256" key="3">
    <source>
        <dbReference type="ARBA" id="ARBA00022692"/>
    </source>
</evidence>
<keyword evidence="3 6" id="KW-0812">Transmembrane</keyword>
<reference evidence="7 8" key="1">
    <citation type="submission" date="2019-06" db="EMBL/GenBank/DDBJ databases">
        <title>Sequencing the genomes of 1000 actinobacteria strains.</title>
        <authorList>
            <person name="Klenk H.-P."/>
        </authorList>
    </citation>
    <scope>NUCLEOTIDE SEQUENCE [LARGE SCALE GENOMIC DNA]</scope>
    <source>
        <strain evidence="7 8">DSM 102200</strain>
    </source>
</reference>
<evidence type="ECO:0008006" key="9">
    <source>
        <dbReference type="Google" id="ProtNLM"/>
    </source>
</evidence>
<evidence type="ECO:0000256" key="6">
    <source>
        <dbReference type="SAM" id="Phobius"/>
    </source>
</evidence>
<evidence type="ECO:0000256" key="4">
    <source>
        <dbReference type="ARBA" id="ARBA00022989"/>
    </source>
</evidence>
<evidence type="ECO:0000313" key="7">
    <source>
        <dbReference type="EMBL" id="TQL98341.1"/>
    </source>
</evidence>
<feature type="transmembrane region" description="Helical" evidence="6">
    <location>
        <begin position="211"/>
        <end position="232"/>
    </location>
</feature>
<feature type="transmembrane region" description="Helical" evidence="6">
    <location>
        <begin position="244"/>
        <end position="263"/>
    </location>
</feature>
<comment type="subcellular location">
    <subcellularLocation>
        <location evidence="1">Cell membrane</location>
        <topology evidence="1">Multi-pass membrane protein</topology>
    </subcellularLocation>
</comment>
<organism evidence="7 8">
    <name type="scientific">Actinoallomurus bryophytorum</name>
    <dbReference type="NCBI Taxonomy" id="1490222"/>
    <lineage>
        <taxon>Bacteria</taxon>
        <taxon>Bacillati</taxon>
        <taxon>Actinomycetota</taxon>
        <taxon>Actinomycetes</taxon>
        <taxon>Streptosporangiales</taxon>
        <taxon>Thermomonosporaceae</taxon>
        <taxon>Actinoallomurus</taxon>
    </lineage>
</organism>
<sequence>MALVVVALVFCVYGLASRWDETRHAVTALSWPYIGAALVAGLLGLGAWMLAWRSLLAGMGSPLPLRAAVRIYFVSQLGKYIPGSVWALVAQMELAKEHHVPRQRGASAALLAMATTIATGCAVAAVTLPLTSADATHRYWWLLVLAPIFLALLHPRIVAFALDRALRLARRQPLARTAGLGTMVLTVAWTTLGWLLFGVHAWLLVRAAGGSGFFLATGAYALAFTAGFLVIIAPGGVGVREAALTVALGPVLASGAPLVVALASRVVMTVADLAWAGAAVLLGSRHPAVDEVEAAAAQSE</sequence>
<keyword evidence="5 6" id="KW-0472">Membrane</keyword>
<gene>
    <name evidence="7" type="ORF">FB559_3964</name>
</gene>
<dbReference type="EMBL" id="VFOZ01000001">
    <property type="protein sequence ID" value="TQL98341.1"/>
    <property type="molecule type" value="Genomic_DNA"/>
</dbReference>
<feature type="transmembrane region" description="Helical" evidence="6">
    <location>
        <begin position="106"/>
        <end position="127"/>
    </location>
</feature>
<dbReference type="AlphaFoldDB" id="A0A543CML6"/>
<keyword evidence="8" id="KW-1185">Reference proteome</keyword>
<feature type="transmembrane region" description="Helical" evidence="6">
    <location>
        <begin position="183"/>
        <end position="205"/>
    </location>
</feature>
<accession>A0A543CML6</accession>
<dbReference type="GO" id="GO:0005886">
    <property type="term" value="C:plasma membrane"/>
    <property type="evidence" value="ECO:0007669"/>
    <property type="project" value="UniProtKB-SubCell"/>
</dbReference>
<evidence type="ECO:0000256" key="5">
    <source>
        <dbReference type="ARBA" id="ARBA00023136"/>
    </source>
</evidence>
<evidence type="ECO:0000256" key="2">
    <source>
        <dbReference type="ARBA" id="ARBA00022475"/>
    </source>
</evidence>
<proteinExistence type="predicted"/>
<feature type="transmembrane region" description="Helical" evidence="6">
    <location>
        <begin position="139"/>
        <end position="162"/>
    </location>
</feature>
<protein>
    <recommendedName>
        <fullName evidence="9">Lysylphosphatidylglycerol synthase-like protein</fullName>
    </recommendedName>
</protein>
<dbReference type="InterPro" id="IPR022791">
    <property type="entry name" value="L-PG_synthase/AglD"/>
</dbReference>
<dbReference type="Pfam" id="PF03706">
    <property type="entry name" value="LPG_synthase_TM"/>
    <property type="match status" value="1"/>
</dbReference>